<evidence type="ECO:0000313" key="7">
    <source>
        <dbReference type="Proteomes" id="UP000494322"/>
    </source>
</evidence>
<gene>
    <name evidence="6" type="ORF">BCO9919_03845</name>
</gene>
<dbReference type="Pfam" id="PF13304">
    <property type="entry name" value="AAA_21"/>
    <property type="match status" value="1"/>
</dbReference>
<dbReference type="PANTHER" id="PTHR43581">
    <property type="entry name" value="ATP/GTP PHOSPHATASE"/>
    <property type="match status" value="1"/>
</dbReference>
<dbReference type="Gene3D" id="3.40.50.300">
    <property type="entry name" value="P-loop containing nucleotide triphosphate hydrolases"/>
    <property type="match status" value="2"/>
</dbReference>
<name>A0A6J5JD21_9BURK</name>
<dbReference type="EMBL" id="CABWIK020000022">
    <property type="protein sequence ID" value="CAB3969547.1"/>
    <property type="molecule type" value="Genomic_DNA"/>
</dbReference>
<feature type="domain" description="ABC transporter" evidence="5">
    <location>
        <begin position="5"/>
        <end position="309"/>
    </location>
</feature>
<organism evidence="6 7">
    <name type="scientific">Burkholderia cenocepacia</name>
    <dbReference type="NCBI Taxonomy" id="95486"/>
    <lineage>
        <taxon>Bacteria</taxon>
        <taxon>Pseudomonadati</taxon>
        <taxon>Pseudomonadota</taxon>
        <taxon>Betaproteobacteria</taxon>
        <taxon>Burkholderiales</taxon>
        <taxon>Burkholderiaceae</taxon>
        <taxon>Burkholderia</taxon>
        <taxon>Burkholderia cepacia complex</taxon>
    </lineage>
</organism>
<dbReference type="InterPro" id="IPR003439">
    <property type="entry name" value="ABC_transporter-like_ATP-bd"/>
</dbReference>
<keyword evidence="1" id="KW-1003">Cell membrane</keyword>
<keyword evidence="4 6" id="KW-0067">ATP-binding</keyword>
<dbReference type="GO" id="GO:0005524">
    <property type="term" value="F:ATP binding"/>
    <property type="evidence" value="ECO:0007669"/>
    <property type="project" value="UniProtKB-KW"/>
</dbReference>
<dbReference type="PROSITE" id="PS50893">
    <property type="entry name" value="ABC_TRANSPORTER_2"/>
    <property type="match status" value="1"/>
</dbReference>
<dbReference type="InterPro" id="IPR051396">
    <property type="entry name" value="Bact_Antivir_Def_Nuclease"/>
</dbReference>
<evidence type="ECO:0000256" key="3">
    <source>
        <dbReference type="ARBA" id="ARBA00022741"/>
    </source>
</evidence>
<dbReference type="GO" id="GO:0006302">
    <property type="term" value="P:double-strand break repair"/>
    <property type="evidence" value="ECO:0007669"/>
    <property type="project" value="InterPro"/>
</dbReference>
<dbReference type="RefSeq" id="WP_175238997.1">
    <property type="nucleotide sequence ID" value="NZ_CABWIK020000022.1"/>
</dbReference>
<keyword evidence="2" id="KW-0997">Cell inner membrane</keyword>
<sequence>MKLILKIENVQHIRSAELTLDLEKNGIICLVGRNGIGKTTLIKALRNLRVADTFKKTAIDSIFSLSSKIVYSCDPYEYAFTFDPKLKSLNCKAIVAQQLRDSLEVELPMPYGDRFNFFQSISDADHEIRRNIVLENFTRPDELIDFLNSIYDSRKFDNLRRITIKKKAYYCLILDESRYIREDYLSSGEYFLISLYRNVVSGRKLIVIDEIDISLDAAAQAKLVEQLRLYCQKYAVNIVFTTHSLAIMGTLRADELHYIESRDGELDIQPVSFNYAKSLLFGFSGWDKYILTEDDVLENFIEFSIKKYLPRTFYKYKIIFIGGGTNTVKLMDRNSDQHFFSTEDNVISVLDGDQRELRYARNRRNIKFLPWESIEKQIFIEYTNGNHWPHLSAEENPGIDNPDGKKLYAALIRNRIVSQEEMFLHLCTTYDEQASAFADSLSVFLNT</sequence>
<dbReference type="CDD" id="cd00267">
    <property type="entry name" value="ABC_ATPase"/>
    <property type="match status" value="1"/>
</dbReference>
<dbReference type="InterPro" id="IPR027417">
    <property type="entry name" value="P-loop_NTPase"/>
</dbReference>
<dbReference type="SMART" id="SM00382">
    <property type="entry name" value="AAA"/>
    <property type="match status" value="1"/>
</dbReference>
<keyword evidence="3" id="KW-0547">Nucleotide-binding</keyword>
<dbReference type="Proteomes" id="UP000494322">
    <property type="component" value="Unassembled WGS sequence"/>
</dbReference>
<dbReference type="GO" id="GO:0016887">
    <property type="term" value="F:ATP hydrolysis activity"/>
    <property type="evidence" value="ECO:0007669"/>
    <property type="project" value="InterPro"/>
</dbReference>
<accession>A0A6J5JD21</accession>
<dbReference type="InterPro" id="IPR003959">
    <property type="entry name" value="ATPase_AAA_core"/>
</dbReference>
<dbReference type="InterPro" id="IPR003593">
    <property type="entry name" value="AAA+_ATPase"/>
</dbReference>
<dbReference type="Pfam" id="PF13476">
    <property type="entry name" value="AAA_23"/>
    <property type="match status" value="1"/>
</dbReference>
<protein>
    <submittedName>
        <fullName evidence="6">ATP-binding protein</fullName>
    </submittedName>
</protein>
<dbReference type="AlphaFoldDB" id="A0A6J5JD21"/>
<proteinExistence type="predicted"/>
<evidence type="ECO:0000259" key="5">
    <source>
        <dbReference type="PROSITE" id="PS50893"/>
    </source>
</evidence>
<dbReference type="SUPFAM" id="SSF52540">
    <property type="entry name" value="P-loop containing nucleoside triphosphate hydrolases"/>
    <property type="match status" value="1"/>
</dbReference>
<evidence type="ECO:0000256" key="1">
    <source>
        <dbReference type="ARBA" id="ARBA00022475"/>
    </source>
</evidence>
<dbReference type="PANTHER" id="PTHR43581:SF2">
    <property type="entry name" value="EXCINUCLEASE ATPASE SUBUNIT"/>
    <property type="match status" value="1"/>
</dbReference>
<reference evidence="6 7" key="1">
    <citation type="submission" date="2020-04" db="EMBL/GenBank/DDBJ databases">
        <authorList>
            <person name="Depoorter E."/>
        </authorList>
    </citation>
    <scope>NUCLEOTIDE SEQUENCE [LARGE SCALE GENOMIC DNA]</scope>
    <source>
        <strain evidence="6 7">BCC0132</strain>
    </source>
</reference>
<dbReference type="InterPro" id="IPR038729">
    <property type="entry name" value="Rad50/SbcC_AAA"/>
</dbReference>
<keyword evidence="2" id="KW-0472">Membrane</keyword>
<evidence type="ECO:0000256" key="4">
    <source>
        <dbReference type="ARBA" id="ARBA00022840"/>
    </source>
</evidence>
<evidence type="ECO:0000256" key="2">
    <source>
        <dbReference type="ARBA" id="ARBA00022519"/>
    </source>
</evidence>
<evidence type="ECO:0000313" key="6">
    <source>
        <dbReference type="EMBL" id="CAB3969547.1"/>
    </source>
</evidence>